<reference evidence="2 3" key="1">
    <citation type="submission" date="2024-03" db="EMBL/GenBank/DDBJ databases">
        <title>Human intestinal bacterial collection.</title>
        <authorList>
            <person name="Pauvert C."/>
            <person name="Hitch T.C.A."/>
            <person name="Clavel T."/>
        </authorList>
    </citation>
    <scope>NUCLEOTIDE SEQUENCE [LARGE SCALE GENOMIC DNA]</scope>
    <source>
        <strain evidence="2 3">CLA-AA-H190</strain>
    </source>
</reference>
<evidence type="ECO:0000313" key="2">
    <source>
        <dbReference type="EMBL" id="MEQ2365984.1"/>
    </source>
</evidence>
<name>A0ABV1BA79_9FIRM</name>
<dbReference type="EMBL" id="JBBMEK010000187">
    <property type="protein sequence ID" value="MEQ2365984.1"/>
    <property type="molecule type" value="Genomic_DNA"/>
</dbReference>
<keyword evidence="2" id="KW-0255">Endonuclease</keyword>
<dbReference type="InterPro" id="IPR032793">
    <property type="entry name" value="RE_EcoO109IR"/>
</dbReference>
<evidence type="ECO:0000259" key="1">
    <source>
        <dbReference type="Pfam" id="PF14511"/>
    </source>
</evidence>
<comment type="caution">
    <text evidence="2">The sequence shown here is derived from an EMBL/GenBank/DDBJ whole genome shotgun (WGS) entry which is preliminary data.</text>
</comment>
<dbReference type="CDD" id="cd22345">
    <property type="entry name" value="PDDEXK_nuclease"/>
    <property type="match status" value="1"/>
</dbReference>
<dbReference type="Proteomes" id="UP001469749">
    <property type="component" value="Unassembled WGS sequence"/>
</dbReference>
<protein>
    <submittedName>
        <fullName evidence="2">PmeII family type II restriction endonuclease</fullName>
    </submittedName>
</protein>
<accession>A0ABV1BA79</accession>
<keyword evidence="2" id="KW-0540">Nuclease</keyword>
<dbReference type="GO" id="GO:0004519">
    <property type="term" value="F:endonuclease activity"/>
    <property type="evidence" value="ECO:0007669"/>
    <property type="project" value="UniProtKB-KW"/>
</dbReference>
<dbReference type="SUPFAM" id="SSF52980">
    <property type="entry name" value="Restriction endonuclease-like"/>
    <property type="match status" value="1"/>
</dbReference>
<dbReference type="RefSeq" id="WP_235232824.1">
    <property type="nucleotide sequence ID" value="NZ_JBBMEK010000187.1"/>
</dbReference>
<proteinExistence type="predicted"/>
<dbReference type="Pfam" id="PF14511">
    <property type="entry name" value="RE_EcoO109I"/>
    <property type="match status" value="1"/>
</dbReference>
<sequence>MAINNTYDEQAVTKAIAEALENFYGSLIVKIDGLDIKKVMKRKNPYLYRAKAMESASEIVESVLSAFVSSSEETIFGNCFFEPIAIAASGGNKALAEGIDLMIQDNENNVIYAVAVKSGPSVFNADSKKRQEQNFTAASKLAQQAKARYEAYIGYCYGKKKESGRGKPKMYQELAGKKFWAELTGDEEFYKKIITFMGTMPEQYVASYKESYNKAANRLLREFATDFCKEDGSIDWEKLVEFNSGD</sequence>
<dbReference type="InterPro" id="IPR011335">
    <property type="entry name" value="Restrct_endonuc-II-like"/>
</dbReference>
<keyword evidence="3" id="KW-1185">Reference proteome</keyword>
<organism evidence="2 3">
    <name type="scientific">Coprococcus intestinihominis</name>
    <dbReference type="NCBI Taxonomy" id="3133154"/>
    <lineage>
        <taxon>Bacteria</taxon>
        <taxon>Bacillati</taxon>
        <taxon>Bacillota</taxon>
        <taxon>Clostridia</taxon>
        <taxon>Lachnospirales</taxon>
        <taxon>Lachnospiraceae</taxon>
        <taxon>Coprococcus</taxon>
    </lineage>
</organism>
<gene>
    <name evidence="2" type="ORF">WMO25_12970</name>
</gene>
<feature type="domain" description="Type II restriction endonuclease EcoO109IR" evidence="1">
    <location>
        <begin position="11"/>
        <end position="199"/>
    </location>
</feature>
<evidence type="ECO:0000313" key="3">
    <source>
        <dbReference type="Proteomes" id="UP001469749"/>
    </source>
</evidence>
<keyword evidence="2" id="KW-0378">Hydrolase</keyword>